<feature type="domain" description="Sortilin N-terminal" evidence="3">
    <location>
        <begin position="106"/>
        <end position="220"/>
    </location>
</feature>
<evidence type="ECO:0000313" key="5">
    <source>
        <dbReference type="Proteomes" id="UP000480246"/>
    </source>
</evidence>
<organism evidence="4 5">
    <name type="scientific">Gracilibacillus oryzae</name>
    <dbReference type="NCBI Taxonomy" id="1672701"/>
    <lineage>
        <taxon>Bacteria</taxon>
        <taxon>Bacillati</taxon>
        <taxon>Bacillota</taxon>
        <taxon>Bacilli</taxon>
        <taxon>Bacillales</taxon>
        <taxon>Bacillaceae</taxon>
        <taxon>Gracilibacillus</taxon>
    </lineage>
</organism>
<keyword evidence="2" id="KW-0732">Signal</keyword>
<evidence type="ECO:0000256" key="2">
    <source>
        <dbReference type="SAM" id="SignalP"/>
    </source>
</evidence>
<dbReference type="SUPFAM" id="SSF110296">
    <property type="entry name" value="Oligoxyloglucan reducing end-specific cellobiohydrolase"/>
    <property type="match status" value="1"/>
</dbReference>
<proteinExistence type="predicted"/>
<protein>
    <recommendedName>
        <fullName evidence="3">Sortilin N-terminal domain-containing protein</fullName>
    </recommendedName>
</protein>
<keyword evidence="5" id="KW-1185">Reference proteome</keyword>
<evidence type="ECO:0000313" key="4">
    <source>
        <dbReference type="EMBL" id="KAB8139129.1"/>
    </source>
</evidence>
<evidence type="ECO:0000256" key="1">
    <source>
        <dbReference type="ARBA" id="ARBA00022737"/>
    </source>
</evidence>
<dbReference type="Pfam" id="PF15902">
    <property type="entry name" value="Sortilin-Vps10"/>
    <property type="match status" value="1"/>
</dbReference>
<dbReference type="RefSeq" id="WP_153401037.1">
    <property type="nucleotide sequence ID" value="NZ_ML762424.1"/>
</dbReference>
<dbReference type="InterPro" id="IPR031778">
    <property type="entry name" value="Sortilin_N"/>
</dbReference>
<dbReference type="AlphaFoldDB" id="A0A7C8GVI7"/>
<dbReference type="InterPro" id="IPR015943">
    <property type="entry name" value="WD40/YVTN_repeat-like_dom_sf"/>
</dbReference>
<evidence type="ECO:0000259" key="3">
    <source>
        <dbReference type="Pfam" id="PF15902"/>
    </source>
</evidence>
<comment type="caution">
    <text evidence="4">The sequence shown here is derived from an EMBL/GenBank/DDBJ whole genome shotgun (WGS) entry which is preliminary data.</text>
</comment>
<gene>
    <name evidence="4" type="ORF">F9U64_01690</name>
</gene>
<sequence length="301" mass="32859">MKRLMIVVTILTGLLIAGCSSNSTDKPFEVSYDGNLEHVHGMGYAGNDGGLYFASHTGLKIYREGEWYKTSKNLNDYMGFSAVDKGFYTSGHPGKDSDLPNPIGIQRSFDGGKTLESLKFEGETDFHAMAVGYNSHDIFLMNPAKNSELETGLYTSSDDGESWESVDGKGLEGKVFALAIHPTNSNIAAAATTNGIYLSDDGGESFQLITEASQGTAVYFNDENLYYATYKAGPDLVKYNLKSEEKESLNLPDLNEDGPVYIAQNPQESQGFAIYTTKGQAYITKDGTESWQQIVENGKVK</sequence>
<name>A0A7C8GVI7_9BACI</name>
<feature type="signal peptide" evidence="2">
    <location>
        <begin position="1"/>
        <end position="23"/>
    </location>
</feature>
<dbReference type="Gene3D" id="2.130.10.10">
    <property type="entry name" value="YVTN repeat-like/Quinoprotein amine dehydrogenase"/>
    <property type="match status" value="1"/>
</dbReference>
<dbReference type="NCBIfam" id="NF045728">
    <property type="entry name" value="glycosyl_F510_1955"/>
    <property type="match status" value="1"/>
</dbReference>
<dbReference type="InterPro" id="IPR054817">
    <property type="entry name" value="Glycosyl_F510_1955-like"/>
</dbReference>
<accession>A0A7C8GVI7</accession>
<dbReference type="OrthoDB" id="9764804at2"/>
<dbReference type="PROSITE" id="PS51257">
    <property type="entry name" value="PROKAR_LIPOPROTEIN"/>
    <property type="match status" value="1"/>
</dbReference>
<dbReference type="EMBL" id="WEID01000006">
    <property type="protein sequence ID" value="KAB8139129.1"/>
    <property type="molecule type" value="Genomic_DNA"/>
</dbReference>
<feature type="chain" id="PRO_5039453652" description="Sortilin N-terminal domain-containing protein" evidence="2">
    <location>
        <begin position="24"/>
        <end position="301"/>
    </location>
</feature>
<keyword evidence="1" id="KW-0677">Repeat</keyword>
<reference evidence="4 5" key="1">
    <citation type="submission" date="2019-10" db="EMBL/GenBank/DDBJ databases">
        <title>Gracilibacillus sp. nov. isolated from rice seeds.</title>
        <authorList>
            <person name="He S."/>
        </authorList>
    </citation>
    <scope>NUCLEOTIDE SEQUENCE [LARGE SCALE GENOMIC DNA]</scope>
    <source>
        <strain evidence="4 5">TD8</strain>
    </source>
</reference>
<dbReference type="Proteomes" id="UP000480246">
    <property type="component" value="Unassembled WGS sequence"/>
</dbReference>